<gene>
    <name evidence="2" type="ORF">TIFTF001_029114</name>
</gene>
<feature type="compositionally biased region" description="Polar residues" evidence="1">
    <location>
        <begin position="35"/>
        <end position="57"/>
    </location>
</feature>
<evidence type="ECO:0000313" key="2">
    <source>
        <dbReference type="EMBL" id="GMN60026.1"/>
    </source>
</evidence>
<dbReference type="AlphaFoldDB" id="A0AA88DR76"/>
<reference evidence="2" key="1">
    <citation type="submission" date="2023-07" db="EMBL/GenBank/DDBJ databases">
        <title>draft genome sequence of fig (Ficus carica).</title>
        <authorList>
            <person name="Takahashi T."/>
            <person name="Nishimura K."/>
        </authorList>
    </citation>
    <scope>NUCLEOTIDE SEQUENCE</scope>
</reference>
<feature type="region of interest" description="Disordered" evidence="1">
    <location>
        <begin position="1"/>
        <end position="57"/>
    </location>
</feature>
<comment type="caution">
    <text evidence="2">The sequence shown here is derived from an EMBL/GenBank/DDBJ whole genome shotgun (WGS) entry which is preliminary data.</text>
</comment>
<dbReference type="EMBL" id="BTGU01000094">
    <property type="protein sequence ID" value="GMN60026.1"/>
    <property type="molecule type" value="Genomic_DNA"/>
</dbReference>
<organism evidence="2 3">
    <name type="scientific">Ficus carica</name>
    <name type="common">Common fig</name>
    <dbReference type="NCBI Taxonomy" id="3494"/>
    <lineage>
        <taxon>Eukaryota</taxon>
        <taxon>Viridiplantae</taxon>
        <taxon>Streptophyta</taxon>
        <taxon>Embryophyta</taxon>
        <taxon>Tracheophyta</taxon>
        <taxon>Spermatophyta</taxon>
        <taxon>Magnoliopsida</taxon>
        <taxon>eudicotyledons</taxon>
        <taxon>Gunneridae</taxon>
        <taxon>Pentapetalae</taxon>
        <taxon>rosids</taxon>
        <taxon>fabids</taxon>
        <taxon>Rosales</taxon>
        <taxon>Moraceae</taxon>
        <taxon>Ficeae</taxon>
        <taxon>Ficus</taxon>
    </lineage>
</organism>
<sequence length="57" mass="6206">MKEKGQDDDDTRTVQSQPLPRDAFRIRQFQKARRTASQTGSASYGSALSGDLSGSNS</sequence>
<evidence type="ECO:0000256" key="1">
    <source>
        <dbReference type="SAM" id="MobiDB-lite"/>
    </source>
</evidence>
<keyword evidence="3" id="KW-1185">Reference proteome</keyword>
<name>A0AA88DR76_FICCA</name>
<protein>
    <submittedName>
        <fullName evidence="2">Uncharacterized protein</fullName>
    </submittedName>
</protein>
<evidence type="ECO:0000313" key="3">
    <source>
        <dbReference type="Proteomes" id="UP001187192"/>
    </source>
</evidence>
<dbReference type="Proteomes" id="UP001187192">
    <property type="component" value="Unassembled WGS sequence"/>
</dbReference>
<proteinExistence type="predicted"/>
<dbReference type="Gramene" id="FCD_00033540-RA">
    <property type="protein sequence ID" value="FCD_00033540-RA:cds"/>
    <property type="gene ID" value="FCD_00033540"/>
</dbReference>
<accession>A0AA88DR76</accession>
<feature type="compositionally biased region" description="Acidic residues" evidence="1">
    <location>
        <begin position="1"/>
        <end position="10"/>
    </location>
</feature>